<protein>
    <recommendedName>
        <fullName evidence="6">Alpha N-terminal protein methyltransferase 1</fullName>
        <ecNumber evidence="5">2.1.1.244</ecNumber>
    </recommendedName>
    <alternativeName>
        <fullName evidence="7">X-Pro-Lys N-terminal protein methyltransferase 1</fullName>
    </alternativeName>
</protein>
<keyword evidence="13" id="KW-1185">Reference proteome</keyword>
<evidence type="ECO:0000256" key="2">
    <source>
        <dbReference type="ARBA" id="ARBA00022603"/>
    </source>
</evidence>
<gene>
    <name evidence="12" type="ORF">PoB_001936600</name>
</gene>
<evidence type="ECO:0000256" key="3">
    <source>
        <dbReference type="ARBA" id="ARBA00022679"/>
    </source>
</evidence>
<accession>A0AAV3ZE06</accession>
<dbReference type="SUPFAM" id="SSF53335">
    <property type="entry name" value="S-adenosyl-L-methionine-dependent methyltransferases"/>
    <property type="match status" value="1"/>
</dbReference>
<dbReference type="Proteomes" id="UP000735302">
    <property type="component" value="Unassembled WGS sequence"/>
</dbReference>
<dbReference type="GO" id="GO:0005737">
    <property type="term" value="C:cytoplasm"/>
    <property type="evidence" value="ECO:0007669"/>
    <property type="project" value="TreeGrafter"/>
</dbReference>
<evidence type="ECO:0000256" key="7">
    <source>
        <dbReference type="ARBA" id="ARBA00043129"/>
    </source>
</evidence>
<dbReference type="EMBL" id="BLXT01002301">
    <property type="protein sequence ID" value="GFN92860.1"/>
    <property type="molecule type" value="Genomic_DNA"/>
</dbReference>
<feature type="binding site" evidence="11">
    <location>
        <position position="142"/>
    </location>
    <ligand>
        <name>S-adenosyl-L-methionine</name>
        <dbReference type="ChEBI" id="CHEBI:59789"/>
    </ligand>
</feature>
<dbReference type="EC" id="2.1.1.244" evidence="5"/>
<dbReference type="InterPro" id="IPR029063">
    <property type="entry name" value="SAM-dependent_MTases_sf"/>
</dbReference>
<evidence type="ECO:0000256" key="8">
    <source>
        <dbReference type="ARBA" id="ARBA00047306"/>
    </source>
</evidence>
<dbReference type="FunFam" id="3.40.50.150:FF:000025">
    <property type="entry name" value="N-terminal Xaa-Pro-Lys N-methyltransferase 1"/>
    <property type="match status" value="1"/>
</dbReference>
<comment type="catalytic activity">
    <reaction evidence="10">
        <text>N-terminal L-alanyl-L-prolyl-L-lysyl-[protein] + 3 S-adenosyl-L-methionine = N-terminal N,N,N-trimethyl-L-alanyl-L-prolyl-L-lysyl-[protein] + 3 S-adenosyl-L-homocysteine + 3 H(+)</text>
        <dbReference type="Rhea" id="RHEA:54712"/>
        <dbReference type="Rhea" id="RHEA-COMP:13785"/>
        <dbReference type="Rhea" id="RHEA-COMP:13971"/>
        <dbReference type="ChEBI" id="CHEBI:15378"/>
        <dbReference type="ChEBI" id="CHEBI:57856"/>
        <dbReference type="ChEBI" id="CHEBI:59789"/>
        <dbReference type="ChEBI" id="CHEBI:138057"/>
        <dbReference type="ChEBI" id="CHEBI:138315"/>
        <dbReference type="EC" id="2.1.1.244"/>
    </reaction>
</comment>
<organism evidence="12 13">
    <name type="scientific">Plakobranchus ocellatus</name>
    <dbReference type="NCBI Taxonomy" id="259542"/>
    <lineage>
        <taxon>Eukaryota</taxon>
        <taxon>Metazoa</taxon>
        <taxon>Spiralia</taxon>
        <taxon>Lophotrochozoa</taxon>
        <taxon>Mollusca</taxon>
        <taxon>Gastropoda</taxon>
        <taxon>Heterobranchia</taxon>
        <taxon>Euthyneura</taxon>
        <taxon>Panpulmonata</taxon>
        <taxon>Sacoglossa</taxon>
        <taxon>Placobranchoidea</taxon>
        <taxon>Plakobranchidae</taxon>
        <taxon>Plakobranchus</taxon>
    </lineage>
</organism>
<evidence type="ECO:0000256" key="1">
    <source>
        <dbReference type="ARBA" id="ARBA00009059"/>
    </source>
</evidence>
<feature type="binding site" evidence="11">
    <location>
        <position position="76"/>
    </location>
    <ligand>
        <name>S-adenosyl-L-methionine</name>
        <dbReference type="ChEBI" id="CHEBI:59789"/>
    </ligand>
</feature>
<evidence type="ECO:0000256" key="11">
    <source>
        <dbReference type="PIRSR" id="PIRSR016958-1"/>
    </source>
</evidence>
<keyword evidence="2" id="KW-0489">Methyltransferase</keyword>
<keyword evidence="3" id="KW-0808">Transferase</keyword>
<comment type="similarity">
    <text evidence="1">Belongs to the methyltransferase superfamily. NTM1 family.</text>
</comment>
<reference evidence="12 13" key="1">
    <citation type="journal article" date="2021" name="Elife">
        <title>Chloroplast acquisition without the gene transfer in kleptoplastic sea slugs, Plakobranchus ocellatus.</title>
        <authorList>
            <person name="Maeda T."/>
            <person name="Takahashi S."/>
            <person name="Yoshida T."/>
            <person name="Shimamura S."/>
            <person name="Takaki Y."/>
            <person name="Nagai Y."/>
            <person name="Toyoda A."/>
            <person name="Suzuki Y."/>
            <person name="Arimoto A."/>
            <person name="Ishii H."/>
            <person name="Satoh N."/>
            <person name="Nishiyama T."/>
            <person name="Hasebe M."/>
            <person name="Maruyama T."/>
            <person name="Minagawa J."/>
            <person name="Obokata J."/>
            <person name="Shigenobu S."/>
        </authorList>
    </citation>
    <scope>NUCLEOTIDE SEQUENCE [LARGE SCALE GENOMIC DNA]</scope>
</reference>
<sequence length="231" mass="25973">MEEETSKETGNDRIVEDKFYSDAKDYWAAVTPTVDGMLGGFAKISPTDINGSKAFLRPYMKISGGSVTPKRALDCGAGIGRVTKRLLLPIFEEVDMVEQDKHFCDNARSFIGPESNRVVNIFCSGLQNFVPAQGAYDLIWSQWVLGHLEDQDLVKFFQRCRAGLAEGGIMVVKENTVDAESKTFDDNDSSYTRSRTELMDCMLKAGFKILIDQKQKDFPKDLYPVYMFALQ</sequence>
<name>A0AAV3ZE06_9GAST</name>
<evidence type="ECO:0000256" key="5">
    <source>
        <dbReference type="ARBA" id="ARBA00039112"/>
    </source>
</evidence>
<evidence type="ECO:0000256" key="10">
    <source>
        <dbReference type="ARBA" id="ARBA00048167"/>
    </source>
</evidence>
<evidence type="ECO:0000256" key="4">
    <source>
        <dbReference type="ARBA" id="ARBA00022691"/>
    </source>
</evidence>
<keyword evidence="4 11" id="KW-0949">S-adenosyl-L-methionine</keyword>
<feature type="binding site" evidence="11">
    <location>
        <position position="81"/>
    </location>
    <ligand>
        <name>S-adenosyl-L-methionine</name>
        <dbReference type="ChEBI" id="CHEBI:59789"/>
    </ligand>
</feature>
<comment type="catalytic activity">
    <reaction evidence="8">
        <text>N-terminal L-seryl-L-prolyl-L-lysyl-[protein] + 3 S-adenosyl-L-methionine = N-terminal N,N,N-trimethyl-L-seryl-L-prolyl-L-lysyl-[protein] + 3 S-adenosyl-L-homocysteine + 3 H(+)</text>
        <dbReference type="Rhea" id="RHEA:54724"/>
        <dbReference type="Rhea" id="RHEA-COMP:13789"/>
        <dbReference type="Rhea" id="RHEA-COMP:13973"/>
        <dbReference type="ChEBI" id="CHEBI:15378"/>
        <dbReference type="ChEBI" id="CHEBI:57856"/>
        <dbReference type="ChEBI" id="CHEBI:59789"/>
        <dbReference type="ChEBI" id="CHEBI:138061"/>
        <dbReference type="ChEBI" id="CHEBI:138317"/>
        <dbReference type="EC" id="2.1.1.244"/>
    </reaction>
</comment>
<evidence type="ECO:0000313" key="12">
    <source>
        <dbReference type="EMBL" id="GFN92860.1"/>
    </source>
</evidence>
<dbReference type="AlphaFoldDB" id="A0AAV3ZE06"/>
<dbReference type="GO" id="GO:0032259">
    <property type="term" value="P:methylation"/>
    <property type="evidence" value="ECO:0007669"/>
    <property type="project" value="UniProtKB-KW"/>
</dbReference>
<proteinExistence type="inferred from homology"/>
<dbReference type="InterPro" id="IPR008576">
    <property type="entry name" value="MeTrfase_NTM1"/>
</dbReference>
<comment type="caution">
    <text evidence="12">The sequence shown here is derived from an EMBL/GenBank/DDBJ whole genome shotgun (WGS) entry which is preliminary data.</text>
</comment>
<dbReference type="Pfam" id="PF05891">
    <property type="entry name" value="Methyltransf_PK"/>
    <property type="match status" value="1"/>
</dbReference>
<dbReference type="PIRSF" id="PIRSF016958">
    <property type="entry name" value="DUF858_MeTrfase_lik"/>
    <property type="match status" value="1"/>
</dbReference>
<evidence type="ECO:0000256" key="6">
    <source>
        <dbReference type="ARBA" id="ARBA00039449"/>
    </source>
</evidence>
<evidence type="ECO:0000313" key="13">
    <source>
        <dbReference type="Proteomes" id="UP000735302"/>
    </source>
</evidence>
<comment type="catalytic activity">
    <reaction evidence="9">
        <text>N-terminal L-prolyl-L-prolyl-L-lysyl-[protein] + 2 S-adenosyl-L-methionine = N-terminal N,N-dimethyl-L-prolyl-L-prolyl-L-lysyl-[protein] + 2 S-adenosyl-L-homocysteine + 2 H(+)</text>
        <dbReference type="Rhea" id="RHEA:54736"/>
        <dbReference type="Rhea" id="RHEA-COMP:13787"/>
        <dbReference type="Rhea" id="RHEA-COMP:13974"/>
        <dbReference type="ChEBI" id="CHEBI:15378"/>
        <dbReference type="ChEBI" id="CHEBI:57856"/>
        <dbReference type="ChEBI" id="CHEBI:59789"/>
        <dbReference type="ChEBI" id="CHEBI:138059"/>
        <dbReference type="ChEBI" id="CHEBI:138318"/>
        <dbReference type="EC" id="2.1.1.244"/>
    </reaction>
</comment>
<evidence type="ECO:0000256" key="9">
    <source>
        <dbReference type="ARBA" id="ARBA00047885"/>
    </source>
</evidence>
<dbReference type="CDD" id="cd02440">
    <property type="entry name" value="AdoMet_MTases"/>
    <property type="match status" value="1"/>
</dbReference>
<dbReference type="PANTHER" id="PTHR12753">
    <property type="entry name" value="AD-003 - RELATED"/>
    <property type="match status" value="1"/>
</dbReference>
<dbReference type="GO" id="GO:0071885">
    <property type="term" value="F:N-terminal protein N-methyltransferase activity"/>
    <property type="evidence" value="ECO:0007669"/>
    <property type="project" value="UniProtKB-EC"/>
</dbReference>
<dbReference type="Gene3D" id="3.40.50.150">
    <property type="entry name" value="Vaccinia Virus protein VP39"/>
    <property type="match status" value="1"/>
</dbReference>
<feature type="binding site" evidence="11">
    <location>
        <begin position="126"/>
        <end position="127"/>
    </location>
    <ligand>
        <name>S-adenosyl-L-methionine</name>
        <dbReference type="ChEBI" id="CHEBI:59789"/>
    </ligand>
</feature>
<dbReference type="PANTHER" id="PTHR12753:SF0">
    <property type="entry name" value="ALPHA N-TERMINAL PROTEIN METHYLTRANSFERASE 1"/>
    <property type="match status" value="1"/>
</dbReference>